<dbReference type="Gene3D" id="2.30.29.30">
    <property type="entry name" value="Pleckstrin-homology domain (PH domain)/Phosphotyrosine-binding domain (PTB)"/>
    <property type="match status" value="1"/>
</dbReference>
<dbReference type="Pfam" id="PF09380">
    <property type="entry name" value="FERM_C"/>
    <property type="match status" value="1"/>
</dbReference>
<dbReference type="InterPro" id="IPR019749">
    <property type="entry name" value="Band_41_domain"/>
</dbReference>
<dbReference type="InterPro" id="IPR000299">
    <property type="entry name" value="FERM_domain"/>
</dbReference>
<dbReference type="Pfam" id="PF00373">
    <property type="entry name" value="FERM_M"/>
    <property type="match status" value="1"/>
</dbReference>
<dbReference type="GO" id="GO:0009887">
    <property type="term" value="P:animal organ morphogenesis"/>
    <property type="evidence" value="ECO:0007669"/>
    <property type="project" value="UniProtKB-ARBA"/>
</dbReference>
<feature type="region of interest" description="Disordered" evidence="3">
    <location>
        <begin position="630"/>
        <end position="655"/>
    </location>
</feature>
<dbReference type="SMART" id="SM00295">
    <property type="entry name" value="B41"/>
    <property type="match status" value="1"/>
</dbReference>
<dbReference type="GO" id="GO:0098592">
    <property type="term" value="C:cytoplasmic side of apical plasma membrane"/>
    <property type="evidence" value="ECO:0007669"/>
    <property type="project" value="TreeGrafter"/>
</dbReference>
<evidence type="ECO:0000256" key="2">
    <source>
        <dbReference type="ARBA" id="ARBA00022949"/>
    </source>
</evidence>
<evidence type="ECO:0000256" key="3">
    <source>
        <dbReference type="SAM" id="MobiDB-lite"/>
    </source>
</evidence>
<dbReference type="InterPro" id="IPR018979">
    <property type="entry name" value="FERM_N"/>
</dbReference>
<protein>
    <submittedName>
        <fullName evidence="6 7">Protein expanded isoform X1</fullName>
    </submittedName>
</protein>
<evidence type="ECO:0000313" key="6">
    <source>
        <dbReference type="RefSeq" id="XP_047741247.1"/>
    </source>
</evidence>
<dbReference type="RefSeq" id="XP_047741248.1">
    <property type="nucleotide sequence ID" value="XM_047885292.1"/>
</dbReference>
<name>A0A979FX77_HYAAZ</name>
<keyword evidence="5" id="KW-1185">Reference proteome</keyword>
<sequence>MLAGAAVSPAQFKHVAVTLLTRDCITLPVETKAKVSDVLEAVCCKLAHDGMRSTQLFGLALQLDGERVFADSDKKLSKYASRAWRTSPTGLDSSGQPLLQFQFCVRYYVQTALILQDAVSRTHYYLQLRDNVLRYGQVWREDQAHHLAALALQADYADSGDSGRAHRPPPYFDPLLYYPQWVVEREGSSQVIAKVTALQQQHQRMTKEEAQEAFIEAASFDEAPHNVHLYHLRRKKSEPSSQVTLAVGDKGISIYEEEPGPNVPIRKLSCTYPWLTIDLVTFDKKKFSISSNDLAGKQTFYSSSDEKNRHMWLLCRLHHQHSKSVRPRVQRLLRHGPRLERRVTRNSSHYSRSSGMEFSSVETSASLDSINLLMDDRLTLPHAVRLAGHRASGSLDSLRNYLSSSPSSASSEPSQPPSADLPSALSCDLQEELPLSLSTPGSPECSRAATVGRVSSIHSSSSQQSASTVRSKYSMMRLQPELTLGAQLADLSLSPDLPDLADLPSMASRPINECDAVDGADNATQLHTAHNCCSTCCDDHDNDSDEDSDNEQTIASCHCGSCSVCGMRQAADEGLDSFPDSAFLPHGALLPSHLEHSNQAYRYTDNFMALENTDDYVEFYKSLSHGDTSLLDVNSEDPGNSLQDYPPHSSASDVEEQHLDYSVESAHEAFSGIYANRNYLNYDGCISPSLGSESDSGRYSMLHPAAVTMATITTSTPVSIASSRMGVPTSRSDSMRSDVSNADTGAPMVAIKEVQVANSSEAPAKLITSRHRITVLKAHTQETFSPAASHQAVPLTRGRGHTLPQVPPKQKPGSIQSLQRSAYPFSVTRQYALCPPCIPEINSHLEHKLEPALPVIRKNNYLDVRASSSISKNRTRMHPRQPSTVAQRSLYLRHQKKELLQQQLREKQERQLLEQQMSSETVYQPDAYAQGVGVPLQPAPTIAGYSQCSHHQLLGQSPISNRPSLPSASHHICQSYPSGLFHNQPLPPSNMVCDGSSCHFGTSCGYPSDPMVPHSGAYHYNAESPSYASSRLQPQHFASVYTNQVSLSQIEQYKAQLNSDVDYVIYPLKDPAISRQEYMDAKQSQVIANQTQQQQQQQLQFQLQRQLGVAKSTNQICRPSVPPYRSPKLNPLYRSTPNVTGQMTSSVISSYPSYLSLASHNSMHQPGSSSGYSSMARGRFFSQQSLSSSMSSTQSGYSASTQSLSGSYDPYGEIIMTTAPPSVMRVRSDESILSSALDDSEGLSVSSAPPHQRPPPPYRPKRSISSSRRGLVTLQELRERGSQLDVPLLAALCADVSLRPPPTVSESATAAAAVPLPAGAAEARSQGTFGAGFSSQCSSSTAGALHGAAAHPMFSPPAATAQQAASSSTTPGLRMPEAPQFIMNFDPCRHANLRKKEIVSGKKSTRRYSVAGLQTTNQIQAPHVVFGKGSRKLPAFTTHMHPNPDNLQQILTAEDPAVLAAKRKANRLVKDRM</sequence>
<feature type="region of interest" description="Disordered" evidence="3">
    <location>
        <begin position="721"/>
        <end position="742"/>
    </location>
</feature>
<feature type="region of interest" description="Disordered" evidence="3">
    <location>
        <begin position="398"/>
        <end position="423"/>
    </location>
</feature>
<dbReference type="PANTHER" id="PTHR13429">
    <property type="entry name" value="FERM DOMAIN (PROTEIN4.1-EZRIN-RADIXIN-MOESIN) FAMILY"/>
    <property type="match status" value="1"/>
</dbReference>
<evidence type="ECO:0000313" key="5">
    <source>
        <dbReference type="Proteomes" id="UP000694843"/>
    </source>
</evidence>
<dbReference type="SUPFAM" id="SSF54236">
    <property type="entry name" value="Ubiquitin-like"/>
    <property type="match status" value="1"/>
</dbReference>
<dbReference type="InterPro" id="IPR019748">
    <property type="entry name" value="FERM_central"/>
</dbReference>
<dbReference type="Gene3D" id="1.20.80.10">
    <property type="match status" value="1"/>
</dbReference>
<feature type="domain" description="FERM" evidence="4">
    <location>
        <begin position="13"/>
        <end position="326"/>
    </location>
</feature>
<dbReference type="GO" id="GO:0070161">
    <property type="term" value="C:anchoring junction"/>
    <property type="evidence" value="ECO:0007669"/>
    <property type="project" value="UniProtKB-SubCell"/>
</dbReference>
<proteinExistence type="predicted"/>
<dbReference type="SUPFAM" id="SSF47031">
    <property type="entry name" value="Second domain of FERM"/>
    <property type="match status" value="1"/>
</dbReference>
<dbReference type="InterPro" id="IPR018980">
    <property type="entry name" value="FERM_PH-like_C"/>
</dbReference>
<dbReference type="Proteomes" id="UP000694843">
    <property type="component" value="Unplaced"/>
</dbReference>
<accession>A0A979FX77</accession>
<reference evidence="6 7" key="1">
    <citation type="submission" date="2025-04" db="UniProtKB">
        <authorList>
            <consortium name="RefSeq"/>
        </authorList>
    </citation>
    <scope>IDENTIFICATION</scope>
    <source>
        <tissue evidence="6 7">Whole organism</tissue>
    </source>
</reference>
<keyword evidence="2" id="KW-0965">Cell junction</keyword>
<dbReference type="InterPro" id="IPR035963">
    <property type="entry name" value="FERM_2"/>
</dbReference>
<dbReference type="PROSITE" id="PS50057">
    <property type="entry name" value="FERM_3"/>
    <property type="match status" value="1"/>
</dbReference>
<evidence type="ECO:0000256" key="1">
    <source>
        <dbReference type="ARBA" id="ARBA00004282"/>
    </source>
</evidence>
<feature type="region of interest" description="Disordered" evidence="3">
    <location>
        <begin position="1225"/>
        <end position="1267"/>
    </location>
</feature>
<feature type="compositionally biased region" description="Low complexity" evidence="3">
    <location>
        <begin position="1356"/>
        <end position="1371"/>
    </location>
</feature>
<dbReference type="SMART" id="SM01196">
    <property type="entry name" value="FERM_C"/>
    <property type="match status" value="1"/>
</dbReference>
<feature type="compositionally biased region" description="Low complexity" evidence="3">
    <location>
        <begin position="403"/>
        <end position="413"/>
    </location>
</feature>
<dbReference type="CDD" id="cd14473">
    <property type="entry name" value="FERM_B-lobe"/>
    <property type="match status" value="1"/>
</dbReference>
<feature type="region of interest" description="Disordered" evidence="3">
    <location>
        <begin position="1353"/>
        <end position="1375"/>
    </location>
</feature>
<comment type="subcellular location">
    <subcellularLocation>
        <location evidence="1">Cell junction</location>
    </subcellularLocation>
</comment>
<dbReference type="PANTHER" id="PTHR13429:SF5">
    <property type="entry name" value="PROTEIN EXPANDED"/>
    <property type="match status" value="1"/>
</dbReference>
<evidence type="ECO:0000259" key="4">
    <source>
        <dbReference type="PROSITE" id="PS50057"/>
    </source>
</evidence>
<dbReference type="GeneID" id="108677278"/>
<gene>
    <name evidence="6 7" type="primary">LOC108677278</name>
</gene>
<dbReference type="GO" id="GO:0035332">
    <property type="term" value="P:positive regulation of hippo signaling"/>
    <property type="evidence" value="ECO:0007669"/>
    <property type="project" value="TreeGrafter"/>
</dbReference>
<dbReference type="InterPro" id="IPR011993">
    <property type="entry name" value="PH-like_dom_sf"/>
</dbReference>
<dbReference type="RefSeq" id="XP_047741247.1">
    <property type="nucleotide sequence ID" value="XM_047885291.1"/>
</dbReference>
<organism evidence="5 7">
    <name type="scientific">Hyalella azteca</name>
    <name type="common">Amphipod</name>
    <dbReference type="NCBI Taxonomy" id="294128"/>
    <lineage>
        <taxon>Eukaryota</taxon>
        <taxon>Metazoa</taxon>
        <taxon>Ecdysozoa</taxon>
        <taxon>Arthropoda</taxon>
        <taxon>Crustacea</taxon>
        <taxon>Multicrustacea</taxon>
        <taxon>Malacostraca</taxon>
        <taxon>Eumalacostraca</taxon>
        <taxon>Peracarida</taxon>
        <taxon>Amphipoda</taxon>
        <taxon>Senticaudata</taxon>
        <taxon>Talitrida</taxon>
        <taxon>Talitroidea</taxon>
        <taxon>Hyalellidae</taxon>
        <taxon>Hyalella</taxon>
    </lineage>
</organism>
<dbReference type="InterPro" id="IPR047145">
    <property type="entry name" value="FRMD6-like"/>
</dbReference>
<dbReference type="KEGG" id="hazt:108677278"/>
<dbReference type="InterPro" id="IPR029071">
    <property type="entry name" value="Ubiquitin-like_domsf"/>
</dbReference>
<dbReference type="InterPro" id="IPR014352">
    <property type="entry name" value="FERM/acyl-CoA-bd_prot_sf"/>
</dbReference>
<evidence type="ECO:0000313" key="7">
    <source>
        <dbReference type="RefSeq" id="XP_047741248.1"/>
    </source>
</evidence>
<dbReference type="GO" id="GO:0048731">
    <property type="term" value="P:system development"/>
    <property type="evidence" value="ECO:0007669"/>
    <property type="project" value="UniProtKB-ARBA"/>
</dbReference>
<dbReference type="SUPFAM" id="SSF50729">
    <property type="entry name" value="PH domain-like"/>
    <property type="match status" value="1"/>
</dbReference>
<dbReference type="OrthoDB" id="5957665at2759"/>
<dbReference type="Pfam" id="PF09379">
    <property type="entry name" value="FERM_N"/>
    <property type="match status" value="1"/>
</dbReference>
<feature type="compositionally biased region" description="Polar residues" evidence="3">
    <location>
        <begin position="729"/>
        <end position="742"/>
    </location>
</feature>